<reference evidence="2" key="1">
    <citation type="journal article" date="2020" name="Plant J.">
        <title>Transposons played a major role in the diversification between the closely related almond and peach genomes: results from the almond genome sequence.</title>
        <authorList>
            <person name="Alioto T."/>
            <person name="Alexiou K.G."/>
            <person name="Bardil A."/>
            <person name="Barteri F."/>
            <person name="Castanera R."/>
            <person name="Cruz F."/>
            <person name="Dhingra A."/>
            <person name="Duval H."/>
            <person name="Fernandez I Marti A."/>
            <person name="Frias L."/>
            <person name="Galan B."/>
            <person name="Garcia J.L."/>
            <person name="Howad W."/>
            <person name="Gomez-Garrido J."/>
            <person name="Gut M."/>
            <person name="Julca I."/>
            <person name="Morata J."/>
            <person name="Puigdomenech P."/>
            <person name="Ribeca P."/>
            <person name="Rubio Cabetas M.J."/>
            <person name="Vlasova A."/>
            <person name="Wirthensohn M."/>
            <person name="Garcia-Mas J."/>
            <person name="Gabaldon T."/>
            <person name="Casacuberta J.M."/>
            <person name="Arus P."/>
        </authorList>
    </citation>
    <scope>NUCLEOTIDE SEQUENCE [LARGE SCALE GENOMIC DNA]</scope>
    <source>
        <strain evidence="2">cv. Texas</strain>
    </source>
</reference>
<dbReference type="PANTHER" id="PTHR37610:SF45">
    <property type="entry name" value="RETROTRANSPOSON GAG DOMAIN-CONTAINING PROTEIN"/>
    <property type="match status" value="1"/>
</dbReference>
<gene>
    <name evidence="1" type="ORF">ALMOND_2B002513</name>
</gene>
<evidence type="ECO:0000313" key="1">
    <source>
        <dbReference type="EMBL" id="VVA37617.1"/>
    </source>
</evidence>
<dbReference type="InParanoid" id="A0A5E4GCU3"/>
<dbReference type="EMBL" id="CABIKO010000555">
    <property type="protein sequence ID" value="VVA37617.1"/>
    <property type="molecule type" value="Genomic_DNA"/>
</dbReference>
<accession>A0A5E4GCU3</accession>
<dbReference type="AlphaFoldDB" id="A0A5E4GCU3"/>
<sequence>MEMRIAAREKLGYLTGDALQPSKLSSIYSTWCREDFRVKGWLIDSMSPDLMSRFIRLSTVKEIWDAVKKTYFDGGDETFLFDLNKWAFTIKQNGAPVHK</sequence>
<dbReference type="Gramene" id="VVA37617">
    <property type="protein sequence ID" value="VVA37617"/>
    <property type="gene ID" value="Prudul26B002513"/>
</dbReference>
<dbReference type="OMA" id="SIYSTWC"/>
<dbReference type="Proteomes" id="UP000327085">
    <property type="component" value="Chromosome 7"/>
</dbReference>
<dbReference type="PANTHER" id="PTHR37610">
    <property type="entry name" value="CCHC-TYPE DOMAIN-CONTAINING PROTEIN"/>
    <property type="match status" value="1"/>
</dbReference>
<organism evidence="1 2">
    <name type="scientific">Prunus dulcis</name>
    <name type="common">Almond</name>
    <name type="synonym">Amygdalus dulcis</name>
    <dbReference type="NCBI Taxonomy" id="3755"/>
    <lineage>
        <taxon>Eukaryota</taxon>
        <taxon>Viridiplantae</taxon>
        <taxon>Streptophyta</taxon>
        <taxon>Embryophyta</taxon>
        <taxon>Tracheophyta</taxon>
        <taxon>Spermatophyta</taxon>
        <taxon>Magnoliopsida</taxon>
        <taxon>eudicotyledons</taxon>
        <taxon>Gunneridae</taxon>
        <taxon>Pentapetalae</taxon>
        <taxon>rosids</taxon>
        <taxon>fabids</taxon>
        <taxon>Rosales</taxon>
        <taxon>Rosaceae</taxon>
        <taxon>Amygdaloideae</taxon>
        <taxon>Amygdaleae</taxon>
        <taxon>Prunus</taxon>
    </lineage>
</organism>
<proteinExistence type="predicted"/>
<protein>
    <submittedName>
        <fullName evidence="1">PREDICTED: UBN2_3 domain-containing</fullName>
    </submittedName>
</protein>
<name>A0A5E4GCU3_PRUDU</name>
<evidence type="ECO:0000313" key="2">
    <source>
        <dbReference type="Proteomes" id="UP000327085"/>
    </source>
</evidence>